<evidence type="ECO:0000313" key="2">
    <source>
        <dbReference type="Proteomes" id="UP000076503"/>
    </source>
</evidence>
<evidence type="ECO:0000313" key="1">
    <source>
        <dbReference type="EMBL" id="KZN46470.1"/>
    </source>
</evidence>
<dbReference type="RefSeq" id="WP_196760556.1">
    <property type="nucleotide sequence ID" value="NZ_AUXZ01000117.1"/>
</dbReference>
<name>A0A167BF77_9GAMM</name>
<organism evidence="1 2">
    <name type="scientific">Pseudoalteromonas luteoviolacea H33</name>
    <dbReference type="NCBI Taxonomy" id="1365251"/>
    <lineage>
        <taxon>Bacteria</taxon>
        <taxon>Pseudomonadati</taxon>
        <taxon>Pseudomonadota</taxon>
        <taxon>Gammaproteobacteria</taxon>
        <taxon>Alteromonadales</taxon>
        <taxon>Pseudoalteromonadaceae</taxon>
        <taxon>Pseudoalteromonas</taxon>
    </lineage>
</organism>
<dbReference type="SUPFAM" id="SSF82171">
    <property type="entry name" value="DPP6 N-terminal domain-like"/>
    <property type="match status" value="1"/>
</dbReference>
<comment type="caution">
    <text evidence="1">The sequence shown here is derived from an EMBL/GenBank/DDBJ whole genome shotgun (WGS) entry which is preliminary data.</text>
</comment>
<dbReference type="Gene3D" id="2.120.10.30">
    <property type="entry name" value="TolB, C-terminal domain"/>
    <property type="match status" value="1"/>
</dbReference>
<proteinExistence type="predicted"/>
<dbReference type="PATRIC" id="fig|1365251.3.peg.4361"/>
<dbReference type="InterPro" id="IPR011042">
    <property type="entry name" value="6-blade_b-propeller_TolB-like"/>
</dbReference>
<protein>
    <recommendedName>
        <fullName evidence="3">Dipeptidylpeptidase IV N-terminal domain-containing protein</fullName>
    </recommendedName>
</protein>
<feature type="non-terminal residue" evidence="1">
    <location>
        <position position="1"/>
    </location>
</feature>
<accession>A0A167BF77</accession>
<sequence>VHDLALPNSPLAVTPSTHQRKSQACNEIRGISFYLAKASPQPSTLYHRCGSKTHSQPAWLTTSTIAFITQQAHNSYIKLLDINTNNVTQLHKVDNKTISALDYSQPLKKLAWIESTKYMAFELAVYDTNTQNLNKAELDEHSSISYIGHIRWLFDLPILLTSKNNQLIKIDLLGEITFHPQPTTEKILYPALHPGKHQIVASMGNFDRDIGLTRWYADRPQTLSKKTTFSPSNVDDFNAKQQPNGKLVAFTSSRSDREQVWLYDQNSQKTAQLSNFPSSIAPIDMLWNDSASALFILIHKQLFL</sequence>
<gene>
    <name evidence="1" type="ORF">N476_24395</name>
</gene>
<dbReference type="AlphaFoldDB" id="A0A167BF77"/>
<dbReference type="Proteomes" id="UP000076503">
    <property type="component" value="Unassembled WGS sequence"/>
</dbReference>
<evidence type="ECO:0008006" key="3">
    <source>
        <dbReference type="Google" id="ProtNLM"/>
    </source>
</evidence>
<reference evidence="1 2" key="1">
    <citation type="submission" date="2013-07" db="EMBL/GenBank/DDBJ databases">
        <title>Comparative Genomic and Metabolomic Analysis of Twelve Strains of Pseudoalteromonas luteoviolacea.</title>
        <authorList>
            <person name="Vynne N.G."/>
            <person name="Mansson M."/>
            <person name="Gram L."/>
        </authorList>
    </citation>
    <scope>NUCLEOTIDE SEQUENCE [LARGE SCALE GENOMIC DNA]</scope>
    <source>
        <strain evidence="1 2">H33</strain>
    </source>
</reference>
<dbReference type="EMBL" id="AUXZ01000117">
    <property type="protein sequence ID" value="KZN46470.1"/>
    <property type="molecule type" value="Genomic_DNA"/>
</dbReference>